<reference evidence="6" key="1">
    <citation type="submission" date="2012-10" db="EMBL/GenBank/DDBJ databases">
        <authorList>
            <person name="Harkins D.M."/>
            <person name="Durkin A.S."/>
            <person name="Brinkac L.M."/>
            <person name="Haft D.H."/>
            <person name="Selengut J.D."/>
            <person name="Sanka R."/>
            <person name="DePew J."/>
            <person name="Purushe J."/>
            <person name="Matthias M.A."/>
            <person name="Vinetz J.M."/>
            <person name="Sutton G.G."/>
            <person name="Nierman W.C."/>
            <person name="Fouts D.E."/>
        </authorList>
    </citation>
    <scope>NUCLEOTIDE SEQUENCE [LARGE SCALE GENOMIC DNA]</scope>
    <source>
        <strain evidence="6">MOR084</strain>
    </source>
</reference>
<evidence type="ECO:0000313" key="7">
    <source>
        <dbReference type="Proteomes" id="UP000006329"/>
    </source>
</evidence>
<evidence type="ECO:0000256" key="4">
    <source>
        <dbReference type="PROSITE-ProRule" id="PRU01024"/>
    </source>
</evidence>
<feature type="binding site" evidence="4">
    <location>
        <position position="243"/>
    </location>
    <ligand>
        <name>S-adenosyl-L-methionine</name>
        <dbReference type="ChEBI" id="CHEBI:59789"/>
    </ligand>
</feature>
<accession>A0A0E2BQ07</accession>
<feature type="active site" evidence="5">
    <location>
        <position position="364"/>
    </location>
</feature>
<protein>
    <submittedName>
        <fullName evidence="6">23S rRNA (Uracil-5-)-methyltransferase RumA</fullName>
        <ecNumber evidence="6">2.1.1.-</ecNumber>
    </submittedName>
</protein>
<dbReference type="EMBL" id="AHON02000051">
    <property type="protein sequence ID" value="EKO33472.1"/>
    <property type="molecule type" value="Genomic_DNA"/>
</dbReference>
<sequence>MTDRGLKVEEIRMKPPVSQSCLHYPECAGCDRLHIVYEKQLQHKQREIEKRFVGFQGLEIRPIVKSPKDQMYRHKVQLPFGRRKIGKKTVLTLGLHNKENTYVIDQKECRIQDADLTTVASAIRHWARIENFVPYNEKNGSGLLRHIVLRKANASQEILVGIVTNADEIPGRKKLTDGLHSYIQQFLTKEKSKAKVVGILQNVNRRNTKIVLGEKETTWYGRHFVKEKIGDLDFQIGLSTFFQVNPFQIENLYDLVLEEIPKDSSVVDAYCGIGTISLYVASKSKKVIGLEENPNSIRSAIGAANANGIVNVTFIKGKVLHTLRTALGEKTDVVILDPPREGLDSDTKRILINSKISRILYVSCNPETLLRDAVELTKTFKYKKITPVDLFPHTSHLESVSVFTR</sequence>
<dbReference type="InterPro" id="IPR029063">
    <property type="entry name" value="SAM-dependent_MTases_sf"/>
</dbReference>
<comment type="similarity">
    <text evidence="4">Belongs to the class I-like SAM-binding methyltransferase superfamily. RNA M5U methyltransferase family.</text>
</comment>
<dbReference type="PANTHER" id="PTHR11061">
    <property type="entry name" value="RNA M5U METHYLTRANSFERASE"/>
    <property type="match status" value="1"/>
</dbReference>
<dbReference type="Proteomes" id="UP000006329">
    <property type="component" value="Unassembled WGS sequence"/>
</dbReference>
<keyword evidence="7" id="KW-1185">Reference proteome</keyword>
<dbReference type="InterPro" id="IPR030391">
    <property type="entry name" value="MeTrfase_TrmA_CS"/>
</dbReference>
<dbReference type="EC" id="2.1.1.-" evidence="6"/>
<dbReference type="NCBIfam" id="TIGR00479">
    <property type="entry name" value="rumA"/>
    <property type="match status" value="1"/>
</dbReference>
<feature type="active site" description="Nucleophile" evidence="4">
    <location>
        <position position="364"/>
    </location>
</feature>
<comment type="caution">
    <text evidence="6">The sequence shown here is derived from an EMBL/GenBank/DDBJ whole genome shotgun (WGS) entry which is preliminary data.</text>
</comment>
<gene>
    <name evidence="6" type="primary">rumA</name>
    <name evidence="6" type="ORF">LEP1GSC179_2531</name>
</gene>
<dbReference type="CDD" id="cd02440">
    <property type="entry name" value="AdoMet_MTases"/>
    <property type="match status" value="1"/>
</dbReference>
<evidence type="ECO:0000313" key="6">
    <source>
        <dbReference type="EMBL" id="EKO33472.1"/>
    </source>
</evidence>
<feature type="binding site" evidence="4">
    <location>
        <position position="270"/>
    </location>
    <ligand>
        <name>S-adenosyl-L-methionine</name>
        <dbReference type="ChEBI" id="CHEBI:59789"/>
    </ligand>
</feature>
<dbReference type="Gene3D" id="3.40.50.150">
    <property type="entry name" value="Vaccinia Virus protein VP39"/>
    <property type="match status" value="1"/>
</dbReference>
<dbReference type="SUPFAM" id="SSF53335">
    <property type="entry name" value="S-adenosyl-L-methionine-dependent methyltransferases"/>
    <property type="match status" value="1"/>
</dbReference>
<proteinExistence type="inferred from homology"/>
<dbReference type="Gene3D" id="2.40.50.1070">
    <property type="match status" value="1"/>
</dbReference>
<evidence type="ECO:0000256" key="3">
    <source>
        <dbReference type="ARBA" id="ARBA00022691"/>
    </source>
</evidence>
<evidence type="ECO:0000256" key="2">
    <source>
        <dbReference type="ARBA" id="ARBA00022679"/>
    </source>
</evidence>
<dbReference type="Pfam" id="PF05958">
    <property type="entry name" value="tRNA_U5-meth_tr"/>
    <property type="match status" value="1"/>
</dbReference>
<dbReference type="PANTHER" id="PTHR11061:SF30">
    <property type="entry name" value="TRNA (URACIL(54)-C(5))-METHYLTRANSFERASE"/>
    <property type="match status" value="1"/>
</dbReference>
<dbReference type="PROSITE" id="PS51687">
    <property type="entry name" value="SAM_MT_RNA_M5U"/>
    <property type="match status" value="1"/>
</dbReference>
<organism evidence="6 7">
    <name type="scientific">Leptospira santarosai str. MOR084</name>
    <dbReference type="NCBI Taxonomy" id="1049984"/>
    <lineage>
        <taxon>Bacteria</taxon>
        <taxon>Pseudomonadati</taxon>
        <taxon>Spirochaetota</taxon>
        <taxon>Spirochaetia</taxon>
        <taxon>Leptospirales</taxon>
        <taxon>Leptospiraceae</taxon>
        <taxon>Leptospira</taxon>
    </lineage>
</organism>
<dbReference type="GO" id="GO:0070475">
    <property type="term" value="P:rRNA base methylation"/>
    <property type="evidence" value="ECO:0007669"/>
    <property type="project" value="TreeGrafter"/>
</dbReference>
<dbReference type="GO" id="GO:0070041">
    <property type="term" value="F:rRNA (uridine-C5-)-methyltransferase activity"/>
    <property type="evidence" value="ECO:0007669"/>
    <property type="project" value="TreeGrafter"/>
</dbReference>
<dbReference type="InterPro" id="IPR030390">
    <property type="entry name" value="MeTrfase_TrmA_AS"/>
</dbReference>
<feature type="binding site" evidence="4">
    <location>
        <position position="337"/>
    </location>
    <ligand>
        <name>S-adenosyl-L-methionine</name>
        <dbReference type="ChEBI" id="CHEBI:59789"/>
    </ligand>
</feature>
<name>A0A0E2BQ07_9LEPT</name>
<dbReference type="PROSITE" id="PS01230">
    <property type="entry name" value="TRMA_1"/>
    <property type="match status" value="1"/>
</dbReference>
<feature type="binding site" evidence="4">
    <location>
        <position position="291"/>
    </location>
    <ligand>
        <name>S-adenosyl-L-methionine</name>
        <dbReference type="ChEBI" id="CHEBI:59789"/>
    </ligand>
</feature>
<keyword evidence="1 4" id="KW-0489">Methyltransferase</keyword>
<evidence type="ECO:0000256" key="1">
    <source>
        <dbReference type="ARBA" id="ARBA00022603"/>
    </source>
</evidence>
<dbReference type="AlphaFoldDB" id="A0A0E2BQ07"/>
<dbReference type="InterPro" id="IPR010280">
    <property type="entry name" value="U5_MeTrfase_fam"/>
</dbReference>
<keyword evidence="3 4" id="KW-0949">S-adenosyl-L-methionine</keyword>
<evidence type="ECO:0000256" key="5">
    <source>
        <dbReference type="PROSITE-ProRule" id="PRU10015"/>
    </source>
</evidence>
<dbReference type="PROSITE" id="PS01231">
    <property type="entry name" value="TRMA_2"/>
    <property type="match status" value="1"/>
</dbReference>
<keyword evidence="2 4" id="KW-0808">Transferase</keyword>